<dbReference type="AlphaFoldDB" id="A0A4S2L9E3"/>
<evidence type="ECO:0000313" key="2">
    <source>
        <dbReference type="EMBL" id="TGZ57169.1"/>
    </source>
</evidence>
<sequence length="410" mass="45834">MHKYNSSVHQMVPNYPNGIKQLLEPLNCFPNIISSYLATTGITTTTPTTTTRITTTTTTANLPTPSPELYDEEESDDEETLNPGELSPAEKLGQILSAGDVNKLCEAVQPFKNYEMNSQCYNKTGSCSFQGLKYQFPLPKINAFTQWNNSTAAEYIKGWLQQNNLSHHIPAICVDDIINRASCDTTAVGYFYFHVHQAVNIFIKIVEIMNVLPMPPKSYCMKLSIPASHYRQLTACDYPLPLKAVKMNSQCYNKTGSCSFQSLKYQFPLPKINASTQWNNSTAAEYVKAWLKQNDLSHHIPAICVDDIINTTSCGTTAVGYFYFHVHQAVNISTRIVEIMNVLLVPPKSYCTKLTTAAFHYRQVMACDYPLPLKIITVTRNEASSTSVFAGVVGVSLVVMLCDFMRTFLV</sequence>
<feature type="compositionally biased region" description="Acidic residues" evidence="1">
    <location>
        <begin position="69"/>
        <end position="80"/>
    </location>
</feature>
<feature type="compositionally biased region" description="Low complexity" evidence="1">
    <location>
        <begin position="45"/>
        <end position="59"/>
    </location>
</feature>
<evidence type="ECO:0000256" key="1">
    <source>
        <dbReference type="SAM" id="MobiDB-lite"/>
    </source>
</evidence>
<reference evidence="2 3" key="1">
    <citation type="journal article" date="2019" name="BMC Genomics">
        <title>New insights from Opisthorchis felineus genome: update on genomics of the epidemiologically important liver flukes.</title>
        <authorList>
            <person name="Ershov N.I."/>
            <person name="Mordvinov V.A."/>
            <person name="Prokhortchouk E.B."/>
            <person name="Pakharukova M.Y."/>
            <person name="Gunbin K.V."/>
            <person name="Ustyantsev K."/>
            <person name="Genaev M.A."/>
            <person name="Blinov A.G."/>
            <person name="Mazur A."/>
            <person name="Boulygina E."/>
            <person name="Tsygankova S."/>
            <person name="Khrameeva E."/>
            <person name="Chekanov N."/>
            <person name="Fan G."/>
            <person name="Xiao A."/>
            <person name="Zhang H."/>
            <person name="Xu X."/>
            <person name="Yang H."/>
            <person name="Solovyev V."/>
            <person name="Lee S.M."/>
            <person name="Liu X."/>
            <person name="Afonnikov D.A."/>
            <person name="Skryabin K.G."/>
        </authorList>
    </citation>
    <scope>NUCLEOTIDE SEQUENCE [LARGE SCALE GENOMIC DNA]</scope>
    <source>
        <strain evidence="2">AK-0245</strain>
        <tissue evidence="2">Whole organism</tissue>
    </source>
</reference>
<accession>A0A4S2L9E3</accession>
<comment type="caution">
    <text evidence="2">The sequence shown here is derived from an EMBL/GenBank/DDBJ whole genome shotgun (WGS) entry which is preliminary data.</text>
</comment>
<dbReference type="EMBL" id="SJOL01009490">
    <property type="protein sequence ID" value="TGZ57169.1"/>
    <property type="molecule type" value="Genomic_DNA"/>
</dbReference>
<organism evidence="2 3">
    <name type="scientific">Opisthorchis felineus</name>
    <dbReference type="NCBI Taxonomy" id="147828"/>
    <lineage>
        <taxon>Eukaryota</taxon>
        <taxon>Metazoa</taxon>
        <taxon>Spiralia</taxon>
        <taxon>Lophotrochozoa</taxon>
        <taxon>Platyhelminthes</taxon>
        <taxon>Trematoda</taxon>
        <taxon>Digenea</taxon>
        <taxon>Opisthorchiida</taxon>
        <taxon>Opisthorchiata</taxon>
        <taxon>Opisthorchiidae</taxon>
        <taxon>Opisthorchis</taxon>
    </lineage>
</organism>
<name>A0A4S2L9E3_OPIFE</name>
<keyword evidence="3" id="KW-1185">Reference proteome</keyword>
<proteinExistence type="predicted"/>
<gene>
    <name evidence="2" type="ORF">CRM22_009997</name>
</gene>
<feature type="region of interest" description="Disordered" evidence="1">
    <location>
        <begin position="45"/>
        <end position="86"/>
    </location>
</feature>
<evidence type="ECO:0000313" key="3">
    <source>
        <dbReference type="Proteomes" id="UP000308267"/>
    </source>
</evidence>
<protein>
    <submittedName>
        <fullName evidence="2">Uncharacterized protein</fullName>
    </submittedName>
</protein>
<dbReference type="Proteomes" id="UP000308267">
    <property type="component" value="Unassembled WGS sequence"/>
</dbReference>
<dbReference type="OrthoDB" id="10386022at2759"/>